<dbReference type="eggNOG" id="COG0389">
    <property type="taxonomic scope" value="Bacteria"/>
</dbReference>
<dbReference type="EMBL" id="JOTM01000001">
    <property type="protein sequence ID" value="KEK26079.1"/>
    <property type="molecule type" value="Genomic_DNA"/>
</dbReference>
<reference evidence="18 19" key="1">
    <citation type="submission" date="2014-06" db="EMBL/GenBank/DDBJ databases">
        <title>Draft genome sequence of Bacillus gaemokensis JCM 15801 (MCCC 1A00707).</title>
        <authorList>
            <person name="Lai Q."/>
            <person name="Liu Y."/>
            <person name="Shao Z."/>
        </authorList>
    </citation>
    <scope>NUCLEOTIDE SEQUENCE [LARGE SCALE GENOMIC DNA]</scope>
    <source>
        <strain evidence="18 19">JCM 15801</strain>
    </source>
</reference>
<keyword evidence="6 15" id="KW-0548">Nucleotidyltransferase</keyword>
<comment type="subunit">
    <text evidence="15">Monomer.</text>
</comment>
<keyword evidence="13 15" id="KW-0234">DNA repair</keyword>
<evidence type="ECO:0000256" key="16">
    <source>
        <dbReference type="SAM" id="MobiDB-lite"/>
    </source>
</evidence>
<comment type="function">
    <text evidence="15">Poorly processive, error-prone DNA polymerase involved in untargeted mutagenesis. Copies undamaged DNA at stalled replication forks, which arise in vivo from mismatched or misaligned primer ends. These misaligned primers can be extended by PolIV. Exhibits no 3'-5' exonuclease (proofreading) activity. May be involved in translesional synthesis, in conjunction with the beta clamp from PolIII.</text>
</comment>
<dbReference type="Pfam" id="PF11798">
    <property type="entry name" value="IMS_HHH"/>
    <property type="match status" value="1"/>
</dbReference>
<dbReference type="InterPro" id="IPR024728">
    <property type="entry name" value="PolY_HhH_motif"/>
</dbReference>
<comment type="caution">
    <text evidence="18">The sequence shown here is derived from an EMBL/GenBank/DDBJ whole genome shotgun (WGS) entry which is preliminary data.</text>
</comment>
<evidence type="ECO:0000256" key="11">
    <source>
        <dbReference type="ARBA" id="ARBA00022932"/>
    </source>
</evidence>
<dbReference type="InterPro" id="IPR036775">
    <property type="entry name" value="DNA_pol_Y-fam_lit_finger_sf"/>
</dbReference>
<dbReference type="CDD" id="cd03586">
    <property type="entry name" value="PolY_Pol_IV_kappa"/>
    <property type="match status" value="1"/>
</dbReference>
<keyword evidence="4 15" id="KW-0963">Cytoplasm</keyword>
<comment type="similarity">
    <text evidence="2 15">Belongs to the DNA polymerase type-Y family.</text>
</comment>
<keyword evidence="7 15" id="KW-0235">DNA replication</keyword>
<dbReference type="GO" id="GO:0006261">
    <property type="term" value="P:DNA-templated DNA replication"/>
    <property type="evidence" value="ECO:0007669"/>
    <property type="project" value="UniProtKB-UniRule"/>
</dbReference>
<evidence type="ECO:0000256" key="2">
    <source>
        <dbReference type="ARBA" id="ARBA00010945"/>
    </source>
</evidence>
<dbReference type="GO" id="GO:0003887">
    <property type="term" value="F:DNA-directed DNA polymerase activity"/>
    <property type="evidence" value="ECO:0007669"/>
    <property type="project" value="UniProtKB-UniRule"/>
</dbReference>
<keyword evidence="9 15" id="KW-0227">DNA damage</keyword>
<dbReference type="InterPro" id="IPR050116">
    <property type="entry name" value="DNA_polymerase-Y"/>
</dbReference>
<keyword evidence="12 15" id="KW-0238">DNA-binding</keyword>
<dbReference type="GO" id="GO:0000287">
    <property type="term" value="F:magnesium ion binding"/>
    <property type="evidence" value="ECO:0007669"/>
    <property type="project" value="UniProtKB-UniRule"/>
</dbReference>
<dbReference type="Pfam" id="PF11799">
    <property type="entry name" value="IMS_C"/>
    <property type="match status" value="1"/>
</dbReference>
<dbReference type="HAMAP" id="MF_01113">
    <property type="entry name" value="DNApol_IV"/>
    <property type="match status" value="1"/>
</dbReference>
<feature type="binding site" evidence="15">
    <location>
        <position position="112"/>
    </location>
    <ligand>
        <name>Mg(2+)</name>
        <dbReference type="ChEBI" id="CHEBI:18420"/>
    </ligand>
</feature>
<keyword evidence="10 15" id="KW-0460">Magnesium</keyword>
<name>A0A073KFP2_9BACI</name>
<dbReference type="NCBIfam" id="NF002677">
    <property type="entry name" value="PRK02406.1"/>
    <property type="match status" value="1"/>
</dbReference>
<evidence type="ECO:0000256" key="14">
    <source>
        <dbReference type="ARBA" id="ARBA00049244"/>
    </source>
</evidence>
<comment type="catalytic activity">
    <reaction evidence="14 15">
        <text>DNA(n) + a 2'-deoxyribonucleoside 5'-triphosphate = DNA(n+1) + diphosphate</text>
        <dbReference type="Rhea" id="RHEA:22508"/>
        <dbReference type="Rhea" id="RHEA-COMP:17339"/>
        <dbReference type="Rhea" id="RHEA-COMP:17340"/>
        <dbReference type="ChEBI" id="CHEBI:33019"/>
        <dbReference type="ChEBI" id="CHEBI:61560"/>
        <dbReference type="ChEBI" id="CHEBI:173112"/>
        <dbReference type="EC" id="2.7.7.7"/>
    </reaction>
</comment>
<comment type="subcellular location">
    <subcellularLocation>
        <location evidence="1 15">Cytoplasm</location>
    </subcellularLocation>
</comment>
<dbReference type="FunFam" id="1.10.150.20:FF:000061">
    <property type="entry name" value="DNA polymerase IV"/>
    <property type="match status" value="1"/>
</dbReference>
<dbReference type="AlphaFoldDB" id="A0A073KFP2"/>
<dbReference type="SUPFAM" id="SSF100879">
    <property type="entry name" value="Lesion bypass DNA polymerase (Y-family), little finger domain"/>
    <property type="match status" value="1"/>
</dbReference>
<protein>
    <recommendedName>
        <fullName evidence="15">DNA polymerase IV</fullName>
        <shortName evidence="15">Pol IV</shortName>
        <ecNumber evidence="15">2.7.7.7</ecNumber>
    </recommendedName>
</protein>
<dbReference type="InterPro" id="IPR022880">
    <property type="entry name" value="DNApol_IV"/>
</dbReference>
<dbReference type="InterPro" id="IPR001126">
    <property type="entry name" value="UmuC"/>
</dbReference>
<evidence type="ECO:0000256" key="10">
    <source>
        <dbReference type="ARBA" id="ARBA00022842"/>
    </source>
</evidence>
<sequence length="412" mass="47357">MREMYPKNGRVILHVDMNCFFASVEIAHDPSLKGKPLAVAGNEKERKGIIVTCSYEAREHGVRTTMPLWEAKRLCPNLVVKHPNFKLYREASFEMFQILSRFTEKIQPVSIDEGYLDITDCYGLGSPLEIAKMIQQTLLTELKLPCSIGIAPNLFLAKTASDMKKPLGITVFRKRDIQELLWPRPVEAMHGIGQKTAEKLKEIHIDTIGQLANGEEHVIRAKIGKHGVDLQKRAKGVDDREVDPNQMGQHKSVGNSATFSKDMDEEKELLDMLERLSKSVSKRLQKRTLVTYNIQVMIKYHDRRTVTRSKQLKNAIWEERDIFQAASRLWKGHWDGDPIRLLGVTATEIEWKTESIKQLDLFSFEEDAKEEPLLAVIDQINDKYGTPILQRGSQLFRKQEKSFQQKLKNKFM</sequence>
<evidence type="ECO:0000313" key="19">
    <source>
        <dbReference type="Proteomes" id="UP000027778"/>
    </source>
</evidence>
<evidence type="ECO:0000256" key="6">
    <source>
        <dbReference type="ARBA" id="ARBA00022695"/>
    </source>
</evidence>
<evidence type="ECO:0000256" key="4">
    <source>
        <dbReference type="ARBA" id="ARBA00022490"/>
    </source>
</evidence>
<dbReference type="GO" id="GO:0003684">
    <property type="term" value="F:damaged DNA binding"/>
    <property type="evidence" value="ECO:0007669"/>
    <property type="project" value="InterPro"/>
</dbReference>
<dbReference type="SUPFAM" id="SSF56672">
    <property type="entry name" value="DNA/RNA polymerases"/>
    <property type="match status" value="1"/>
</dbReference>
<feature type="compositionally biased region" description="Polar residues" evidence="16">
    <location>
        <begin position="246"/>
        <end position="257"/>
    </location>
</feature>
<dbReference type="InterPro" id="IPR017961">
    <property type="entry name" value="DNA_pol_Y-fam_little_finger"/>
</dbReference>
<dbReference type="Gene3D" id="1.10.150.20">
    <property type="entry name" value="5' to 3' exonuclease, C-terminal subdomain"/>
    <property type="match status" value="1"/>
</dbReference>
<dbReference type="Gene3D" id="3.40.1170.60">
    <property type="match status" value="1"/>
</dbReference>
<dbReference type="GO" id="GO:0006281">
    <property type="term" value="P:DNA repair"/>
    <property type="evidence" value="ECO:0007669"/>
    <property type="project" value="UniProtKB-UniRule"/>
</dbReference>
<organism evidence="18 19">
    <name type="scientific">Bacillus gaemokensis</name>
    <dbReference type="NCBI Taxonomy" id="574375"/>
    <lineage>
        <taxon>Bacteria</taxon>
        <taxon>Bacillati</taxon>
        <taxon>Bacillota</taxon>
        <taxon>Bacilli</taxon>
        <taxon>Bacillales</taxon>
        <taxon>Bacillaceae</taxon>
        <taxon>Bacillus</taxon>
        <taxon>Bacillus cereus group</taxon>
    </lineage>
</organism>
<dbReference type="OrthoDB" id="9808813at2"/>
<dbReference type="PROSITE" id="PS50173">
    <property type="entry name" value="UMUC"/>
    <property type="match status" value="1"/>
</dbReference>
<feature type="domain" description="UmuC" evidence="17">
    <location>
        <begin position="12"/>
        <end position="193"/>
    </location>
</feature>
<feature type="compositionally biased region" description="Basic and acidic residues" evidence="16">
    <location>
        <begin position="233"/>
        <end position="243"/>
    </location>
</feature>
<feature type="active site" evidence="15">
    <location>
        <position position="113"/>
    </location>
</feature>
<evidence type="ECO:0000256" key="1">
    <source>
        <dbReference type="ARBA" id="ARBA00004496"/>
    </source>
</evidence>
<keyword evidence="11 15" id="KW-0239">DNA-directed DNA polymerase</keyword>
<dbReference type="PANTHER" id="PTHR11076:SF33">
    <property type="entry name" value="DNA POLYMERASE KAPPA"/>
    <property type="match status" value="1"/>
</dbReference>
<evidence type="ECO:0000259" key="17">
    <source>
        <dbReference type="PROSITE" id="PS50173"/>
    </source>
</evidence>
<keyword evidence="8 15" id="KW-0479">Metal-binding</keyword>
<dbReference type="InterPro" id="IPR043502">
    <property type="entry name" value="DNA/RNA_pol_sf"/>
</dbReference>
<feature type="binding site" evidence="15">
    <location>
        <position position="16"/>
    </location>
    <ligand>
        <name>Mg(2+)</name>
        <dbReference type="ChEBI" id="CHEBI:18420"/>
    </ligand>
</feature>
<dbReference type="InterPro" id="IPR043128">
    <property type="entry name" value="Rev_trsase/Diguanyl_cyclase"/>
</dbReference>
<dbReference type="EC" id="2.7.7.7" evidence="15"/>
<evidence type="ECO:0000256" key="7">
    <source>
        <dbReference type="ARBA" id="ARBA00022705"/>
    </source>
</evidence>
<dbReference type="Gene3D" id="3.30.70.270">
    <property type="match status" value="1"/>
</dbReference>
<dbReference type="RefSeq" id="WP_033672427.1">
    <property type="nucleotide sequence ID" value="NZ_JOTM01000001.1"/>
</dbReference>
<keyword evidence="3 15" id="KW-0515">Mutator protein</keyword>
<gene>
    <name evidence="18" type="primary">polYA</name>
    <name evidence="15" type="synonym">dinB</name>
    <name evidence="18" type="ORF">BAGA_02235</name>
</gene>
<dbReference type="NCBIfam" id="NF002492">
    <property type="entry name" value="PRK01810.1"/>
    <property type="match status" value="1"/>
</dbReference>
<evidence type="ECO:0000256" key="8">
    <source>
        <dbReference type="ARBA" id="ARBA00022723"/>
    </source>
</evidence>
<feature type="site" description="Substrate discrimination" evidence="15">
    <location>
        <position position="21"/>
    </location>
</feature>
<dbReference type="Gene3D" id="3.30.1490.100">
    <property type="entry name" value="DNA polymerase, Y-family, little finger domain"/>
    <property type="match status" value="1"/>
</dbReference>
<evidence type="ECO:0000256" key="3">
    <source>
        <dbReference type="ARBA" id="ARBA00022457"/>
    </source>
</evidence>
<dbReference type="Proteomes" id="UP000027778">
    <property type="component" value="Unassembled WGS sequence"/>
</dbReference>
<evidence type="ECO:0000256" key="13">
    <source>
        <dbReference type="ARBA" id="ARBA00023204"/>
    </source>
</evidence>
<evidence type="ECO:0000256" key="15">
    <source>
        <dbReference type="HAMAP-Rule" id="MF_01113"/>
    </source>
</evidence>
<evidence type="ECO:0000256" key="12">
    <source>
        <dbReference type="ARBA" id="ARBA00023125"/>
    </source>
</evidence>
<dbReference type="GO" id="GO:0005829">
    <property type="term" value="C:cytosol"/>
    <property type="evidence" value="ECO:0007669"/>
    <property type="project" value="TreeGrafter"/>
</dbReference>
<dbReference type="FunFam" id="3.40.1170.60:FF:000001">
    <property type="entry name" value="DNA polymerase IV"/>
    <property type="match status" value="1"/>
</dbReference>
<accession>A0A073KFP2</accession>
<evidence type="ECO:0000256" key="5">
    <source>
        <dbReference type="ARBA" id="ARBA00022679"/>
    </source>
</evidence>
<evidence type="ECO:0000313" key="18">
    <source>
        <dbReference type="EMBL" id="KEK26079.1"/>
    </source>
</evidence>
<feature type="region of interest" description="Disordered" evidence="16">
    <location>
        <begin position="233"/>
        <end position="257"/>
    </location>
</feature>
<dbReference type="STRING" id="574375.AZF08_02305"/>
<evidence type="ECO:0000256" key="9">
    <source>
        <dbReference type="ARBA" id="ARBA00022763"/>
    </source>
</evidence>
<comment type="cofactor">
    <cofactor evidence="15">
        <name>Mg(2+)</name>
        <dbReference type="ChEBI" id="CHEBI:18420"/>
    </cofactor>
    <text evidence="15">Binds 2 magnesium ions per subunit.</text>
</comment>
<dbReference type="PANTHER" id="PTHR11076">
    <property type="entry name" value="DNA REPAIR POLYMERASE UMUC / TRANSFERASE FAMILY MEMBER"/>
    <property type="match status" value="1"/>
</dbReference>
<dbReference type="Pfam" id="PF00817">
    <property type="entry name" value="IMS"/>
    <property type="match status" value="1"/>
</dbReference>
<keyword evidence="19" id="KW-1185">Reference proteome</keyword>
<keyword evidence="5 15" id="KW-0808">Transferase</keyword>
<dbReference type="GO" id="GO:0042276">
    <property type="term" value="P:error-prone translesion synthesis"/>
    <property type="evidence" value="ECO:0007669"/>
    <property type="project" value="TreeGrafter"/>
</dbReference>
<dbReference type="GO" id="GO:0009432">
    <property type="term" value="P:SOS response"/>
    <property type="evidence" value="ECO:0007669"/>
    <property type="project" value="TreeGrafter"/>
</dbReference>
<proteinExistence type="inferred from homology"/>